<proteinExistence type="predicted"/>
<evidence type="ECO:0000256" key="1">
    <source>
        <dbReference type="SAM" id="MobiDB-lite"/>
    </source>
</evidence>
<dbReference type="EMBL" id="JBHUGS010000004">
    <property type="protein sequence ID" value="MFD1951902.1"/>
    <property type="molecule type" value="Genomic_DNA"/>
</dbReference>
<protein>
    <submittedName>
        <fullName evidence="2">Uncharacterized protein</fullName>
    </submittedName>
</protein>
<evidence type="ECO:0000313" key="2">
    <source>
        <dbReference type="EMBL" id="MFD1951902.1"/>
    </source>
</evidence>
<evidence type="ECO:0000313" key="3">
    <source>
        <dbReference type="Proteomes" id="UP001597400"/>
    </source>
</evidence>
<keyword evidence="3" id="KW-1185">Reference proteome</keyword>
<reference evidence="3" key="1">
    <citation type="journal article" date="2019" name="Int. J. Syst. Evol. Microbiol.">
        <title>The Global Catalogue of Microorganisms (GCM) 10K type strain sequencing project: providing services to taxonomists for standard genome sequencing and annotation.</title>
        <authorList>
            <consortium name="The Broad Institute Genomics Platform"/>
            <consortium name="The Broad Institute Genome Sequencing Center for Infectious Disease"/>
            <person name="Wu L."/>
            <person name="Ma J."/>
        </authorList>
    </citation>
    <scope>NUCLEOTIDE SEQUENCE [LARGE SCALE GENOMIC DNA]</scope>
    <source>
        <strain evidence="3">CGMCC 1.12702</strain>
    </source>
</reference>
<organism evidence="2 3">
    <name type="scientific">Sphingomonas arantia</name>
    <dbReference type="NCBI Taxonomy" id="1460676"/>
    <lineage>
        <taxon>Bacteria</taxon>
        <taxon>Pseudomonadati</taxon>
        <taxon>Pseudomonadota</taxon>
        <taxon>Alphaproteobacteria</taxon>
        <taxon>Sphingomonadales</taxon>
        <taxon>Sphingomonadaceae</taxon>
        <taxon>Sphingomonas</taxon>
    </lineage>
</organism>
<name>A0ABW4TZ00_9SPHN</name>
<comment type="caution">
    <text evidence="2">The sequence shown here is derived from an EMBL/GenBank/DDBJ whole genome shotgun (WGS) entry which is preliminary data.</text>
</comment>
<gene>
    <name evidence="2" type="ORF">ACFSGX_14100</name>
</gene>
<feature type="compositionally biased region" description="Basic and acidic residues" evidence="1">
    <location>
        <begin position="77"/>
        <end position="86"/>
    </location>
</feature>
<accession>A0ABW4TZ00</accession>
<dbReference type="RefSeq" id="WP_380930877.1">
    <property type="nucleotide sequence ID" value="NZ_JBHUGS010000004.1"/>
</dbReference>
<dbReference type="Proteomes" id="UP001597400">
    <property type="component" value="Unassembled WGS sequence"/>
</dbReference>
<feature type="region of interest" description="Disordered" evidence="1">
    <location>
        <begin position="64"/>
        <end position="86"/>
    </location>
</feature>
<sequence length="86" mass="9462">MTALARLQAMPDWPARMTAEVAAMYMGVSISTFRTRYGNRGVKDGSNVLWARRQLDAIIDAQFGLGPPSHVHASDAGPRDDTWDDV</sequence>